<dbReference type="EMBL" id="NBCO01000036">
    <property type="protein sequence ID" value="ORC85248.1"/>
    <property type="molecule type" value="Genomic_DNA"/>
</dbReference>
<gene>
    <name evidence="1" type="ORF">TM35_000361080</name>
</gene>
<dbReference type="GeneID" id="39989073"/>
<dbReference type="OrthoDB" id="270974at2759"/>
<accession>A0A1X0NL47</accession>
<protein>
    <submittedName>
        <fullName evidence="1">3-methylcrotonyl-CoA carboxylase</fullName>
    </submittedName>
</protein>
<comment type="caution">
    <text evidence="1">The sequence shown here is derived from an EMBL/GenBank/DDBJ whole genome shotgun (WGS) entry which is preliminary data.</text>
</comment>
<dbReference type="AlphaFoldDB" id="A0A1X0NL47"/>
<dbReference type="Proteomes" id="UP000192257">
    <property type="component" value="Unassembled WGS sequence"/>
</dbReference>
<sequence length="461" mass="51097">MGDNSRVHSLIEDLSKLLLAWSQSVESAEVAAQLVDLYWRFMTAVHHDLVLNEAQGAALATASCIPVWEMLHFYSGAFGPLRGSAKAFVVTLLTALYPKTRDRRCLYQHAGCVGGLCFPRVPLSTRLPMSTEVMKWVNNGNNTQPDVYNEVVVFVKNTVSAEECILSSPSIKGLKSKVKTLVEDVLPRCRFVKNATGGALLGEGCNDTIVIPLNGEPIVPIQSYAILRETIWRYLILSYVYSPDDRSTLSNFLTTSTWSQKHVDLEGDLGVTYASIMLPIVHEAAVCASLMPPVASDVSDNSPLIQPRLLSVLLPQEKTYKGLSNPKEDLTKAFSPDRLTRRRVTITQTTLSTLRESLEESIPQEIAFSNESASCRDCDKLTQLCRSAIFSPIPKGTECRGFSVPFMKRILFDRKRKREDNFYEGPVLLPIVSSLSDMLEDTGVKKSLSTLERIVTPSDSI</sequence>
<proteinExistence type="predicted"/>
<keyword evidence="2" id="KW-1185">Reference proteome</keyword>
<organism evidence="1 2">
    <name type="scientific">Trypanosoma theileri</name>
    <dbReference type="NCBI Taxonomy" id="67003"/>
    <lineage>
        <taxon>Eukaryota</taxon>
        <taxon>Discoba</taxon>
        <taxon>Euglenozoa</taxon>
        <taxon>Kinetoplastea</taxon>
        <taxon>Metakinetoplastina</taxon>
        <taxon>Trypanosomatida</taxon>
        <taxon>Trypanosomatidae</taxon>
        <taxon>Trypanosoma</taxon>
    </lineage>
</organism>
<reference evidence="1 2" key="1">
    <citation type="submission" date="2017-03" db="EMBL/GenBank/DDBJ databases">
        <title>An alternative strategy for trypanosome survival in the mammalian bloodstream revealed through genome and transcriptome analysis of the ubiquitous bovine parasite Trypanosoma (Megatrypanum) theileri.</title>
        <authorList>
            <person name="Kelly S."/>
            <person name="Ivens A."/>
            <person name="Mott A."/>
            <person name="O'Neill E."/>
            <person name="Emms D."/>
            <person name="Macleod O."/>
            <person name="Voorheis P."/>
            <person name="Matthews J."/>
            <person name="Matthews K."/>
            <person name="Carrington M."/>
        </authorList>
    </citation>
    <scope>NUCLEOTIDE SEQUENCE [LARGE SCALE GENOMIC DNA]</scope>
    <source>
        <strain evidence="1">Edinburgh</strain>
    </source>
</reference>
<name>A0A1X0NL47_9TRYP</name>
<dbReference type="RefSeq" id="XP_028879314.1">
    <property type="nucleotide sequence ID" value="XM_029029293.1"/>
</dbReference>
<evidence type="ECO:0000313" key="1">
    <source>
        <dbReference type="EMBL" id="ORC85248.1"/>
    </source>
</evidence>
<evidence type="ECO:0000313" key="2">
    <source>
        <dbReference type="Proteomes" id="UP000192257"/>
    </source>
</evidence>
<dbReference type="VEuPathDB" id="TriTrypDB:TM35_000361080"/>